<dbReference type="PROSITE" id="PS50888">
    <property type="entry name" value="BHLH"/>
    <property type="match status" value="1"/>
</dbReference>
<dbReference type="PANTHER" id="PTHR11969:SF6">
    <property type="entry name" value="MAX DIMERIZATION PROTEIN 3"/>
    <property type="match status" value="1"/>
</dbReference>
<feature type="compositionally biased region" description="Basic residues" evidence="9">
    <location>
        <begin position="19"/>
        <end position="31"/>
    </location>
</feature>
<keyword evidence="6" id="KW-0539">Nucleus</keyword>
<dbReference type="InterPro" id="IPR011598">
    <property type="entry name" value="bHLH_dom"/>
</dbReference>
<evidence type="ECO:0000256" key="3">
    <source>
        <dbReference type="ARBA" id="ARBA00023015"/>
    </source>
</evidence>
<proteinExistence type="predicted"/>
<dbReference type="PANTHER" id="PTHR11969">
    <property type="entry name" value="MAX DIMERIZATION, MAD"/>
    <property type="match status" value="1"/>
</dbReference>
<reference evidence="12" key="1">
    <citation type="submission" date="2025-08" db="UniProtKB">
        <authorList>
            <consortium name="RefSeq"/>
        </authorList>
    </citation>
    <scope>IDENTIFICATION</scope>
</reference>
<feature type="region of interest" description="Disordered" evidence="9">
    <location>
        <begin position="142"/>
        <end position="168"/>
    </location>
</feature>
<dbReference type="Proteomes" id="UP001652624">
    <property type="component" value="Chromosome 9"/>
</dbReference>
<dbReference type="Pfam" id="PF00010">
    <property type="entry name" value="HLH"/>
    <property type="match status" value="1"/>
</dbReference>
<evidence type="ECO:0000256" key="1">
    <source>
        <dbReference type="ARBA" id="ARBA00004123"/>
    </source>
</evidence>
<evidence type="ECO:0000256" key="9">
    <source>
        <dbReference type="SAM" id="MobiDB-lite"/>
    </source>
</evidence>
<evidence type="ECO:0000256" key="8">
    <source>
        <dbReference type="ARBA" id="ARBA00041430"/>
    </source>
</evidence>
<feature type="region of interest" description="Disordered" evidence="9">
    <location>
        <begin position="1"/>
        <end position="92"/>
    </location>
</feature>
<feature type="compositionally biased region" description="Pro residues" evidence="9">
    <location>
        <begin position="1"/>
        <end position="12"/>
    </location>
</feature>
<feature type="compositionally biased region" description="Gly residues" evidence="9">
    <location>
        <begin position="80"/>
        <end position="92"/>
    </location>
</feature>
<dbReference type="InterPro" id="IPR036638">
    <property type="entry name" value="HLH_DNA-bd_sf"/>
</dbReference>
<gene>
    <name evidence="12" type="primary">MXD3</name>
</gene>
<evidence type="ECO:0000256" key="2">
    <source>
        <dbReference type="ARBA" id="ARBA00022491"/>
    </source>
</evidence>
<evidence type="ECO:0000259" key="10">
    <source>
        <dbReference type="PROSITE" id="PS50888"/>
    </source>
</evidence>
<sequence length="263" mass="28293">MVRPRPPPPSVAAPPLGAHVRRQSRGPRAGRRGPESPRHRRGAPHPSRGPHEGRAWRARGRSGGAGEGGGRRAHSEGRSGGRGGGRGAAGGGAARCLLRRVSYIVTKWDPAPAPAPGLAPPAWSPWPETSRCCCRPPSSWSAARERPSTATRPCARTAAPARPTRHEGDLRRLASWTAGGLRTMSWRSVGESQPPGLPPLSCPTVVPLSSQAGWHCPPDPFPRRRAQLKRCLEQLKQQMPLGADCARYTTLSLLRRARVHIQQ</sequence>
<comment type="subcellular location">
    <subcellularLocation>
        <location evidence="1">Nucleus</location>
    </subcellularLocation>
</comment>
<keyword evidence="5" id="KW-0804">Transcription</keyword>
<keyword evidence="3" id="KW-0805">Transcription regulation</keyword>
<name>A0ABM3XWM4_ERIEU</name>
<dbReference type="Gene3D" id="4.10.280.10">
    <property type="entry name" value="Helix-loop-helix DNA-binding domain"/>
    <property type="match status" value="1"/>
</dbReference>
<evidence type="ECO:0000313" key="11">
    <source>
        <dbReference type="Proteomes" id="UP001652624"/>
    </source>
</evidence>
<dbReference type="RefSeq" id="XP_060053218.1">
    <property type="nucleotide sequence ID" value="XM_060197235.1"/>
</dbReference>
<accession>A0ABM3XWM4</accession>
<evidence type="ECO:0000313" key="12">
    <source>
        <dbReference type="RefSeq" id="XP_060053218.1"/>
    </source>
</evidence>
<keyword evidence="11" id="KW-1185">Reference proteome</keyword>
<evidence type="ECO:0000256" key="7">
    <source>
        <dbReference type="ARBA" id="ARBA00040424"/>
    </source>
</evidence>
<keyword evidence="2" id="KW-0678">Repressor</keyword>
<evidence type="ECO:0000256" key="6">
    <source>
        <dbReference type="ARBA" id="ARBA00023242"/>
    </source>
</evidence>
<feature type="domain" description="BHLH" evidence="10">
    <location>
        <begin position="212"/>
        <end position="263"/>
    </location>
</feature>
<feature type="compositionally biased region" description="Basic and acidic residues" evidence="9">
    <location>
        <begin position="69"/>
        <end position="79"/>
    </location>
</feature>
<feature type="compositionally biased region" description="Low complexity" evidence="9">
    <location>
        <begin position="148"/>
        <end position="162"/>
    </location>
</feature>
<evidence type="ECO:0000256" key="4">
    <source>
        <dbReference type="ARBA" id="ARBA00023125"/>
    </source>
</evidence>
<organism evidence="11 12">
    <name type="scientific">Erinaceus europaeus</name>
    <name type="common">Western European hedgehog</name>
    <dbReference type="NCBI Taxonomy" id="9365"/>
    <lineage>
        <taxon>Eukaryota</taxon>
        <taxon>Metazoa</taxon>
        <taxon>Chordata</taxon>
        <taxon>Craniata</taxon>
        <taxon>Vertebrata</taxon>
        <taxon>Euteleostomi</taxon>
        <taxon>Mammalia</taxon>
        <taxon>Eutheria</taxon>
        <taxon>Laurasiatheria</taxon>
        <taxon>Eulipotyphla</taxon>
        <taxon>Erinaceidae</taxon>
        <taxon>Erinaceinae</taxon>
        <taxon>Erinaceus</taxon>
    </lineage>
</organism>
<protein>
    <recommendedName>
        <fullName evidence="7">Max dimerization protein 3</fullName>
    </recommendedName>
    <alternativeName>
        <fullName evidence="8">Max-associated protein 3</fullName>
    </alternativeName>
</protein>
<dbReference type="SUPFAM" id="SSF47459">
    <property type="entry name" value="HLH, helix-loop-helix DNA-binding domain"/>
    <property type="match status" value="1"/>
</dbReference>
<evidence type="ECO:0000256" key="5">
    <source>
        <dbReference type="ARBA" id="ARBA00023163"/>
    </source>
</evidence>
<keyword evidence="4" id="KW-0238">DNA-binding</keyword>
<dbReference type="GeneID" id="103114642"/>